<keyword evidence="4" id="KW-1185">Reference proteome</keyword>
<dbReference type="InterPro" id="IPR038482">
    <property type="entry name" value="Tp34-type_sf"/>
</dbReference>
<proteinExistence type="inferred from homology"/>
<gene>
    <name evidence="3" type="ORF">G4Y79_16390</name>
</gene>
<evidence type="ECO:0000256" key="1">
    <source>
        <dbReference type="ARBA" id="ARBA00010013"/>
    </source>
</evidence>
<keyword evidence="2" id="KW-0732">Signal</keyword>
<name>A0A7S8E6J4_9CHLR</name>
<evidence type="ECO:0000313" key="4">
    <source>
        <dbReference type="Proteomes" id="UP000594468"/>
    </source>
</evidence>
<protein>
    <submittedName>
        <fullName evidence="3">Iron transporter</fullName>
    </submittedName>
</protein>
<evidence type="ECO:0000313" key="3">
    <source>
        <dbReference type="EMBL" id="QPC81277.1"/>
    </source>
</evidence>
<accession>A0A7S8E6J4</accession>
<dbReference type="KEGG" id="pmet:G4Y79_16390"/>
<reference evidence="3 4" key="1">
    <citation type="submission" date="2020-02" db="EMBL/GenBank/DDBJ databases">
        <authorList>
            <person name="Zheng R.K."/>
            <person name="Sun C.M."/>
        </authorList>
    </citation>
    <scope>NUCLEOTIDE SEQUENCE [LARGE SCALE GENOMIC DNA]</scope>
    <source>
        <strain evidence="4">rifampicinis</strain>
    </source>
</reference>
<dbReference type="EMBL" id="CP062983">
    <property type="protein sequence ID" value="QPC81277.1"/>
    <property type="molecule type" value="Genomic_DNA"/>
</dbReference>
<dbReference type="InterPro" id="IPR018470">
    <property type="entry name" value="Metal-bd_Tp34-typ"/>
</dbReference>
<dbReference type="Pfam" id="PF10634">
    <property type="entry name" value="Iron_transport"/>
    <property type="match status" value="1"/>
</dbReference>
<dbReference type="Gene3D" id="2.60.40.2480">
    <property type="entry name" value="Periplasmic metal-binding protein Tp34-type"/>
    <property type="match status" value="1"/>
</dbReference>
<dbReference type="AlphaFoldDB" id="A0A7S8E6J4"/>
<evidence type="ECO:0000256" key="2">
    <source>
        <dbReference type="ARBA" id="ARBA00022729"/>
    </source>
</evidence>
<dbReference type="RefSeq" id="WP_195169350.1">
    <property type="nucleotide sequence ID" value="NZ_CP062983.1"/>
</dbReference>
<organism evidence="3 4">
    <name type="scientific">Phototrophicus methaneseepsis</name>
    <dbReference type="NCBI Taxonomy" id="2710758"/>
    <lineage>
        <taxon>Bacteria</taxon>
        <taxon>Bacillati</taxon>
        <taxon>Chloroflexota</taxon>
        <taxon>Candidatus Thermofontia</taxon>
        <taxon>Phototrophicales</taxon>
        <taxon>Phototrophicaceae</taxon>
        <taxon>Phototrophicus</taxon>
    </lineage>
</organism>
<dbReference type="Proteomes" id="UP000594468">
    <property type="component" value="Chromosome"/>
</dbReference>
<sequence>MSAYRTPPMKKSDEAENNELDMARAQGDVYVSTLNHMAKDVADDGGEKRVGDYVIAYAVEKAEGMHHMKSGNLEWREPDEENVHVEVSVRDGADNRFIPNLKVHVTLIDPDGKEMGTHEQPFVWHPWLYHYGRNWKVTQSGTYKMHVRVEAPDFPRHDEKNGKRYAEDVEVDFDSVKIETGQG</sequence>
<comment type="similarity">
    <text evidence="1">Belongs to the UPF0423 family.</text>
</comment>